<evidence type="ECO:0008006" key="3">
    <source>
        <dbReference type="Google" id="ProtNLM"/>
    </source>
</evidence>
<keyword evidence="1" id="KW-0614">Plasmid</keyword>
<evidence type="ECO:0000313" key="1">
    <source>
        <dbReference type="EMBL" id="OBZ97292.1"/>
    </source>
</evidence>
<dbReference type="AlphaFoldDB" id="A0A1C7P7S5"/>
<dbReference type="Proteomes" id="UP000093111">
    <property type="component" value="Plasmid pF5.1c"/>
</dbReference>
<sequence length="123" mass="13427">MDRELALLTMVTRQIMANPLTDEMPAARLKQIALMTVIVVEKLYTATSPITLTQLVETTGLTRTGTIQSVEPLVERGLLIETMGKNSMGRGTARQFQLAPALLQNLAVFMGAPLGQFEVRPDA</sequence>
<evidence type="ECO:0000313" key="2">
    <source>
        <dbReference type="Proteomes" id="UP000093111"/>
    </source>
</evidence>
<reference evidence="1 2" key="1">
    <citation type="journal article" date="2016" name="Syst. Appl. Microbiol.">
        <title>Pararhizobium polonicum sp. nov. isolated from tumors on stone fruit rootstocks.</title>
        <authorList>
            <person name="Pulawska J."/>
            <person name="Kuzmanovic N."/>
            <person name="Willems A."/>
            <person name="Pothier J.F."/>
        </authorList>
    </citation>
    <scope>NUCLEOTIDE SEQUENCE [LARGE SCALE GENOMIC DNA]</scope>
    <source>
        <strain evidence="1 2">F5.1</strain>
        <plasmid evidence="1">pF5.1c</plasmid>
    </source>
</reference>
<gene>
    <name evidence="1" type="ORF">ADU59_01570</name>
</gene>
<proteinExistence type="predicted"/>
<dbReference type="PATRIC" id="fig|1612624.7.peg.327"/>
<accession>A0A1C7P7S5</accession>
<organism evidence="1 2">
    <name type="scientific">Pararhizobium polonicum</name>
    <dbReference type="NCBI Taxonomy" id="1612624"/>
    <lineage>
        <taxon>Bacteria</taxon>
        <taxon>Pseudomonadati</taxon>
        <taxon>Pseudomonadota</taxon>
        <taxon>Alphaproteobacteria</taxon>
        <taxon>Hyphomicrobiales</taxon>
        <taxon>Rhizobiaceae</taxon>
        <taxon>Rhizobium/Agrobacterium group</taxon>
        <taxon>Pararhizobium</taxon>
    </lineage>
</organism>
<dbReference type="OrthoDB" id="8420549at2"/>
<protein>
    <recommendedName>
        <fullName evidence="3">Transcriptional regulator</fullName>
    </recommendedName>
</protein>
<dbReference type="RefSeq" id="WP_068951034.1">
    <property type="nucleotide sequence ID" value="NZ_CM004504.1"/>
</dbReference>
<keyword evidence="2" id="KW-1185">Reference proteome</keyword>
<dbReference type="EMBL" id="LGLV01000003">
    <property type="protein sequence ID" value="OBZ97292.1"/>
    <property type="molecule type" value="Genomic_DNA"/>
</dbReference>
<comment type="caution">
    <text evidence="1">The sequence shown here is derived from an EMBL/GenBank/DDBJ whole genome shotgun (WGS) entry which is preliminary data.</text>
</comment>
<geneLocation type="plasmid" evidence="2">
    <name>pf5.1c</name>
</geneLocation>
<name>A0A1C7P7S5_9HYPH</name>